<evidence type="ECO:0000313" key="1">
    <source>
        <dbReference type="EMBL" id="GIY36872.1"/>
    </source>
</evidence>
<protein>
    <submittedName>
        <fullName evidence="1">Uncharacterized protein</fullName>
    </submittedName>
</protein>
<evidence type="ECO:0000313" key="2">
    <source>
        <dbReference type="Proteomes" id="UP001054837"/>
    </source>
</evidence>
<proteinExistence type="predicted"/>
<organism evidence="1 2">
    <name type="scientific">Caerostris darwini</name>
    <dbReference type="NCBI Taxonomy" id="1538125"/>
    <lineage>
        <taxon>Eukaryota</taxon>
        <taxon>Metazoa</taxon>
        <taxon>Ecdysozoa</taxon>
        <taxon>Arthropoda</taxon>
        <taxon>Chelicerata</taxon>
        <taxon>Arachnida</taxon>
        <taxon>Araneae</taxon>
        <taxon>Araneomorphae</taxon>
        <taxon>Entelegynae</taxon>
        <taxon>Araneoidea</taxon>
        <taxon>Araneidae</taxon>
        <taxon>Caerostris</taxon>
    </lineage>
</organism>
<name>A0AAV4SWN0_9ARAC</name>
<dbReference type="Proteomes" id="UP001054837">
    <property type="component" value="Unassembled WGS sequence"/>
</dbReference>
<accession>A0AAV4SWN0</accession>
<comment type="caution">
    <text evidence="1">The sequence shown here is derived from an EMBL/GenBank/DDBJ whole genome shotgun (WGS) entry which is preliminary data.</text>
</comment>
<dbReference type="EMBL" id="BPLQ01008377">
    <property type="protein sequence ID" value="GIY36872.1"/>
    <property type="molecule type" value="Genomic_DNA"/>
</dbReference>
<sequence>MTRIFLSEKHPNQCSPNFVRNPSCSSGTNCDSSVLEARTRPGLTEISQRGLLIFMLFQRIKFLRKKYPNQCSPNFVRNPSCTSGTNCGSSVLEAETKPGLTEISQRGLLIFMLFQRIKLRRRRRLFNVAT</sequence>
<dbReference type="AlphaFoldDB" id="A0AAV4SWN0"/>
<keyword evidence="2" id="KW-1185">Reference proteome</keyword>
<gene>
    <name evidence="1" type="ORF">CDAR_376891</name>
</gene>
<reference evidence="1 2" key="1">
    <citation type="submission" date="2021-06" db="EMBL/GenBank/DDBJ databases">
        <title>Caerostris darwini draft genome.</title>
        <authorList>
            <person name="Kono N."/>
            <person name="Arakawa K."/>
        </authorList>
    </citation>
    <scope>NUCLEOTIDE SEQUENCE [LARGE SCALE GENOMIC DNA]</scope>
</reference>